<evidence type="ECO:0000313" key="1">
    <source>
        <dbReference type="EMBL" id="GIY38941.1"/>
    </source>
</evidence>
<evidence type="ECO:0000313" key="2">
    <source>
        <dbReference type="Proteomes" id="UP001054945"/>
    </source>
</evidence>
<sequence>MLKWFISFLGQRSCEVRFGNSTSKSSKAPSSRRNYLRGRLNEQTGFLRNTSTAYQVALLSQVVKDSIDKKKVMAADYIDFKSAYDSVWRDKRIRKLKEIGVEGTMLKWFISFLDQKSCKARFGNSTSKTPKLLGPGRTIPENKQRNLKTQSGFLQRIIDLRDDLNIDEVNIQRFWKPQNPLNHVEITTNLNLAQPTLKNHLPRHLEDPSS</sequence>
<dbReference type="GO" id="GO:0003964">
    <property type="term" value="F:RNA-directed DNA polymerase activity"/>
    <property type="evidence" value="ECO:0007669"/>
    <property type="project" value="UniProtKB-KW"/>
</dbReference>
<dbReference type="AlphaFoldDB" id="A0AAV4T0N5"/>
<organism evidence="1 2">
    <name type="scientific">Caerostris extrusa</name>
    <name type="common">Bark spider</name>
    <name type="synonym">Caerostris bankana</name>
    <dbReference type="NCBI Taxonomy" id="172846"/>
    <lineage>
        <taxon>Eukaryota</taxon>
        <taxon>Metazoa</taxon>
        <taxon>Ecdysozoa</taxon>
        <taxon>Arthropoda</taxon>
        <taxon>Chelicerata</taxon>
        <taxon>Arachnida</taxon>
        <taxon>Araneae</taxon>
        <taxon>Araneomorphae</taxon>
        <taxon>Entelegynae</taxon>
        <taxon>Araneoidea</taxon>
        <taxon>Araneidae</taxon>
        <taxon>Caerostris</taxon>
    </lineage>
</organism>
<name>A0AAV4T0N5_CAEEX</name>
<reference evidence="1 2" key="1">
    <citation type="submission" date="2021-06" db="EMBL/GenBank/DDBJ databases">
        <title>Caerostris extrusa draft genome.</title>
        <authorList>
            <person name="Kono N."/>
            <person name="Arakawa K."/>
        </authorList>
    </citation>
    <scope>NUCLEOTIDE SEQUENCE [LARGE SCALE GENOMIC DNA]</scope>
</reference>
<keyword evidence="1" id="KW-0548">Nucleotidyltransferase</keyword>
<comment type="caution">
    <text evidence="1">The sequence shown here is derived from an EMBL/GenBank/DDBJ whole genome shotgun (WGS) entry which is preliminary data.</text>
</comment>
<proteinExistence type="predicted"/>
<dbReference type="EMBL" id="BPLR01010380">
    <property type="protein sequence ID" value="GIY38941.1"/>
    <property type="molecule type" value="Genomic_DNA"/>
</dbReference>
<dbReference type="Proteomes" id="UP001054945">
    <property type="component" value="Unassembled WGS sequence"/>
</dbReference>
<protein>
    <submittedName>
        <fullName evidence="1">Reverse transcriptase domain-containing protein</fullName>
    </submittedName>
</protein>
<gene>
    <name evidence="1" type="primary">HNAJ_LOCUS12301</name>
    <name evidence="1" type="ORF">CEXT_807461</name>
</gene>
<accession>A0AAV4T0N5</accession>
<keyword evidence="1" id="KW-0695">RNA-directed DNA polymerase</keyword>
<keyword evidence="1" id="KW-0808">Transferase</keyword>
<keyword evidence="2" id="KW-1185">Reference proteome</keyword>